<evidence type="ECO:0000256" key="10">
    <source>
        <dbReference type="SAM" id="MobiDB-lite"/>
    </source>
</evidence>
<evidence type="ECO:0000256" key="4">
    <source>
        <dbReference type="ARBA" id="ARBA00022485"/>
    </source>
</evidence>
<keyword evidence="6" id="KW-0288">FMN</keyword>
<dbReference type="Gene3D" id="1.20.1440.230">
    <property type="entry name" value="NADH-ubiquinone oxidoreductase 51kDa subunit, iron-sulphur binding domain"/>
    <property type="match status" value="1"/>
</dbReference>
<evidence type="ECO:0000256" key="7">
    <source>
        <dbReference type="ARBA" id="ARBA00022723"/>
    </source>
</evidence>
<dbReference type="Gene3D" id="3.40.50.11540">
    <property type="entry name" value="NADH-ubiquinone oxidoreductase 51kDa subunit"/>
    <property type="match status" value="1"/>
</dbReference>
<dbReference type="Gene3D" id="3.30.70.20">
    <property type="match status" value="1"/>
</dbReference>
<comment type="cofactor">
    <cofactor evidence="1">
        <name>FMN</name>
        <dbReference type="ChEBI" id="CHEBI:58210"/>
    </cofactor>
</comment>
<dbReference type="PANTHER" id="PTHR11780:SF10">
    <property type="entry name" value="NADH DEHYDROGENASE [UBIQUINONE] FLAVOPROTEIN 1, MITOCHONDRIAL"/>
    <property type="match status" value="1"/>
</dbReference>
<dbReference type="InterPro" id="IPR019575">
    <property type="entry name" value="Nuop51_4Fe4S-bd"/>
</dbReference>
<dbReference type="SUPFAM" id="SSF140490">
    <property type="entry name" value="Nqo1C-terminal domain-like"/>
    <property type="match status" value="1"/>
</dbReference>
<dbReference type="Gene3D" id="3.10.20.600">
    <property type="match status" value="1"/>
</dbReference>
<proteinExistence type="inferred from homology"/>
<comment type="similarity">
    <text evidence="3">Belongs to the complex I 51 kDa subunit family.</text>
</comment>
<evidence type="ECO:0000256" key="6">
    <source>
        <dbReference type="ARBA" id="ARBA00022643"/>
    </source>
</evidence>
<dbReference type="InterPro" id="IPR037225">
    <property type="entry name" value="Nuo51_FMN-bd_sf"/>
</dbReference>
<dbReference type="RefSeq" id="WP_281895586.1">
    <property type="nucleotide sequence ID" value="NZ_BSDI01000011.1"/>
</dbReference>
<dbReference type="Pfam" id="PF01512">
    <property type="entry name" value="Complex1_51K"/>
    <property type="match status" value="1"/>
</dbReference>
<evidence type="ECO:0000256" key="8">
    <source>
        <dbReference type="ARBA" id="ARBA00023004"/>
    </source>
</evidence>
<evidence type="ECO:0000313" key="13">
    <source>
        <dbReference type="Proteomes" id="UP001144280"/>
    </source>
</evidence>
<dbReference type="Pfam" id="PF10589">
    <property type="entry name" value="NADH_4Fe-4S"/>
    <property type="match status" value="1"/>
</dbReference>
<evidence type="ECO:0000256" key="9">
    <source>
        <dbReference type="ARBA" id="ARBA00023014"/>
    </source>
</evidence>
<dbReference type="EMBL" id="BSDI01000011">
    <property type="protein sequence ID" value="GLH97569.1"/>
    <property type="molecule type" value="Genomic_DNA"/>
</dbReference>
<keyword evidence="7" id="KW-0479">Metal-binding</keyword>
<feature type="region of interest" description="Disordered" evidence="10">
    <location>
        <begin position="489"/>
        <end position="511"/>
    </location>
</feature>
<dbReference type="Pfam" id="PF13459">
    <property type="entry name" value="Fer4_15"/>
    <property type="match status" value="1"/>
</dbReference>
<dbReference type="PANTHER" id="PTHR11780">
    <property type="entry name" value="NADH-UBIQUINONE OXIDOREDUCTASE FLAVOPROTEIN 1 NDUFV1"/>
    <property type="match status" value="1"/>
</dbReference>
<evidence type="ECO:0000256" key="1">
    <source>
        <dbReference type="ARBA" id="ARBA00001917"/>
    </source>
</evidence>
<dbReference type="SUPFAM" id="SSF142984">
    <property type="entry name" value="Nqo1 middle domain-like"/>
    <property type="match status" value="1"/>
</dbReference>
<protein>
    <submittedName>
        <fullName evidence="12">Oxidoreductase</fullName>
    </submittedName>
</protein>
<dbReference type="Proteomes" id="UP001144280">
    <property type="component" value="Unassembled WGS sequence"/>
</dbReference>
<dbReference type="SUPFAM" id="SSF54862">
    <property type="entry name" value="4Fe-4S ferredoxins"/>
    <property type="match status" value="1"/>
</dbReference>
<gene>
    <name evidence="12" type="ORF">Pa4123_28440</name>
</gene>
<dbReference type="InterPro" id="IPR037207">
    <property type="entry name" value="Nuop51_4Fe4S-bd_sf"/>
</dbReference>
<keyword evidence="13" id="KW-1185">Reference proteome</keyword>
<reference evidence="12" key="1">
    <citation type="submission" date="2022-12" db="EMBL/GenBank/DDBJ databases">
        <title>New Phytohabitans aurantiacus sp. RD004123 nov., an actinomycete isolated from soil.</title>
        <authorList>
            <person name="Triningsih D.W."/>
            <person name="Harunari E."/>
            <person name="Igarashi Y."/>
        </authorList>
    </citation>
    <scope>NUCLEOTIDE SEQUENCE</scope>
    <source>
        <strain evidence="12">RD004123</strain>
    </source>
</reference>
<sequence>MTGGKVPAVGRAGPARVTAGFEEFGRLDLYEHQEVHGDLRPMTAAELMSLAEQIKLTGRGGAGFPFARKMKAVIDSAQRQDKPIVVVVNATEGEPAAWKDKVLLARAPHLILDGASLAAWALEADEIVIGVEKDHVGSKSLRMALAERRMPAPTRIVSVPHRFISGEGGALVRGINGEAHIPPGRKIRASDSGVNGLPTLLSNAETYAQLALAAGLGPYEYCSVGTEKEPGTVLLSITAKGKPMVVEAPTGVPLKEVLRMCGTTAGQGLLLGGYHGKWISVEAASRAEISKASLTEVGGTLGAGIMVPLPEDTCPLGEVARVMHYMAAESAGQCGPCRLGLPDLARTVQKLYEGGGGQAAVRAAVGVVKGRGACSHPDGTSRFALSALDVFAEDIAAHAFHDGCGRPVKGILPLSSSPDHQENTGGVGKLVVDWTRCDGHGLCAHLLPELVRLDGNGYPAIADTPVPEWLEKDARRAVDMCPGLALRLTGVESKPRRKTKPKPPSREKRLR</sequence>
<name>A0ABQ5QT38_9ACTN</name>
<keyword evidence="4" id="KW-0004">4Fe-4S</keyword>
<evidence type="ECO:0000256" key="3">
    <source>
        <dbReference type="ARBA" id="ARBA00007523"/>
    </source>
</evidence>
<comment type="cofactor">
    <cofactor evidence="2">
        <name>[4Fe-4S] cluster</name>
        <dbReference type="ChEBI" id="CHEBI:49883"/>
    </cofactor>
</comment>
<evidence type="ECO:0000256" key="5">
    <source>
        <dbReference type="ARBA" id="ARBA00022630"/>
    </source>
</evidence>
<keyword evidence="5" id="KW-0285">Flavoprotein</keyword>
<keyword evidence="8" id="KW-0408">Iron</keyword>
<dbReference type="SMART" id="SM00928">
    <property type="entry name" value="NADH_4Fe-4S"/>
    <property type="match status" value="1"/>
</dbReference>
<dbReference type="SUPFAM" id="SSF142019">
    <property type="entry name" value="Nqo1 FMN-binding domain-like"/>
    <property type="match status" value="1"/>
</dbReference>
<feature type="domain" description="NADH-ubiquinone oxidoreductase 51kDa subunit iron-sulphur binding" evidence="11">
    <location>
        <begin position="316"/>
        <end position="361"/>
    </location>
</feature>
<evidence type="ECO:0000313" key="12">
    <source>
        <dbReference type="EMBL" id="GLH97569.1"/>
    </source>
</evidence>
<evidence type="ECO:0000256" key="2">
    <source>
        <dbReference type="ARBA" id="ARBA00001966"/>
    </source>
</evidence>
<dbReference type="InterPro" id="IPR050837">
    <property type="entry name" value="ComplexI_51kDa_subunit"/>
</dbReference>
<keyword evidence="9" id="KW-0411">Iron-sulfur</keyword>
<comment type="caution">
    <text evidence="12">The sequence shown here is derived from an EMBL/GenBank/DDBJ whole genome shotgun (WGS) entry which is preliminary data.</text>
</comment>
<accession>A0ABQ5QT38</accession>
<dbReference type="InterPro" id="IPR011538">
    <property type="entry name" value="Nuo51_FMN-bd"/>
</dbReference>
<evidence type="ECO:0000259" key="11">
    <source>
        <dbReference type="SMART" id="SM00928"/>
    </source>
</evidence>
<organism evidence="12 13">
    <name type="scientific">Phytohabitans aurantiacus</name>
    <dbReference type="NCBI Taxonomy" id="3016789"/>
    <lineage>
        <taxon>Bacteria</taxon>
        <taxon>Bacillati</taxon>
        <taxon>Actinomycetota</taxon>
        <taxon>Actinomycetes</taxon>
        <taxon>Micromonosporales</taxon>
        <taxon>Micromonosporaceae</taxon>
    </lineage>
</organism>